<dbReference type="Proteomes" id="UP000239434">
    <property type="component" value="Unassembled WGS sequence"/>
</dbReference>
<protein>
    <submittedName>
        <fullName evidence="1">Uncharacterized protein</fullName>
    </submittedName>
</protein>
<evidence type="ECO:0000313" key="2">
    <source>
        <dbReference type="Proteomes" id="UP000239434"/>
    </source>
</evidence>
<proteinExistence type="predicted"/>
<dbReference type="AlphaFoldDB" id="A0A2S9IJG3"/>
<sequence length="181" mass="20741">MTEAMTRADRETLIKIARQRERVAKSAAKERAAILAADFEKQLDRRYSYDENEIWERATLVATKAVELAQKEVAYECERLGIPRQFAPMLSMGWHARGRNESKAERAEMRRVAMKQIEAVEKSARTAIERQSVETQEKIMVGGLTTDQARLFLESMPTPEALMPVLTLDRVEMLLIEEKNA</sequence>
<reference evidence="1 2" key="1">
    <citation type="submission" date="2018-02" db="EMBL/GenBank/DDBJ databases">
        <title>The draft genome of Phyllobacterium sp. 1N-3.</title>
        <authorList>
            <person name="Liu L."/>
            <person name="Li L."/>
            <person name="Zhang X."/>
            <person name="Wang T."/>
            <person name="Liang L."/>
        </authorList>
    </citation>
    <scope>NUCLEOTIDE SEQUENCE [LARGE SCALE GENOMIC DNA]</scope>
    <source>
        <strain evidence="1 2">1N-3</strain>
    </source>
</reference>
<comment type="caution">
    <text evidence="1">The sequence shown here is derived from an EMBL/GenBank/DDBJ whole genome shotgun (WGS) entry which is preliminary data.</text>
</comment>
<evidence type="ECO:0000313" key="1">
    <source>
        <dbReference type="EMBL" id="PRD40671.1"/>
    </source>
</evidence>
<keyword evidence="2" id="KW-1185">Reference proteome</keyword>
<name>A0A2S9IJG3_9HYPH</name>
<accession>A0A2S9IJG3</accession>
<gene>
    <name evidence="1" type="ORF">C5748_25745</name>
</gene>
<dbReference type="EMBL" id="PVBR01000035">
    <property type="protein sequence ID" value="PRD40671.1"/>
    <property type="molecule type" value="Genomic_DNA"/>
</dbReference>
<organism evidence="1 2">
    <name type="scientific">Phyllobacterium phragmitis</name>
    <dbReference type="NCBI Taxonomy" id="2670329"/>
    <lineage>
        <taxon>Bacteria</taxon>
        <taxon>Pseudomonadati</taxon>
        <taxon>Pseudomonadota</taxon>
        <taxon>Alphaproteobacteria</taxon>
        <taxon>Hyphomicrobiales</taxon>
        <taxon>Phyllobacteriaceae</taxon>
        <taxon>Phyllobacterium</taxon>
    </lineage>
</organism>
<dbReference type="RefSeq" id="WP_105745691.1">
    <property type="nucleotide sequence ID" value="NZ_PVBR01000035.1"/>
</dbReference>